<dbReference type="InterPro" id="IPR002110">
    <property type="entry name" value="Ankyrin_rpt"/>
</dbReference>
<evidence type="ECO:0000259" key="2">
    <source>
        <dbReference type="Pfam" id="PF13962"/>
    </source>
</evidence>
<name>A0A9N7NAI8_STRHE</name>
<dbReference type="Pfam" id="PF12796">
    <property type="entry name" value="Ank_2"/>
    <property type="match status" value="1"/>
</dbReference>
<feature type="transmembrane region" description="Helical" evidence="1">
    <location>
        <begin position="513"/>
        <end position="535"/>
    </location>
</feature>
<organism evidence="3 4">
    <name type="scientific">Striga hermonthica</name>
    <name type="common">Purple witchweed</name>
    <name type="synonym">Buchnera hermonthica</name>
    <dbReference type="NCBI Taxonomy" id="68872"/>
    <lineage>
        <taxon>Eukaryota</taxon>
        <taxon>Viridiplantae</taxon>
        <taxon>Streptophyta</taxon>
        <taxon>Embryophyta</taxon>
        <taxon>Tracheophyta</taxon>
        <taxon>Spermatophyta</taxon>
        <taxon>Magnoliopsida</taxon>
        <taxon>eudicotyledons</taxon>
        <taxon>Gunneridae</taxon>
        <taxon>Pentapetalae</taxon>
        <taxon>asterids</taxon>
        <taxon>lamiids</taxon>
        <taxon>Lamiales</taxon>
        <taxon>Orobanchaceae</taxon>
        <taxon>Buchnereae</taxon>
        <taxon>Striga</taxon>
    </lineage>
</organism>
<proteinExistence type="predicted"/>
<dbReference type="GO" id="GO:0016020">
    <property type="term" value="C:membrane"/>
    <property type="evidence" value="ECO:0007669"/>
    <property type="project" value="TreeGrafter"/>
</dbReference>
<dbReference type="Gene3D" id="1.25.40.20">
    <property type="entry name" value="Ankyrin repeat-containing domain"/>
    <property type="match status" value="2"/>
</dbReference>
<dbReference type="InterPro" id="IPR026961">
    <property type="entry name" value="PGG_dom"/>
</dbReference>
<feature type="transmembrane region" description="Helical" evidence="1">
    <location>
        <begin position="469"/>
        <end position="493"/>
    </location>
</feature>
<keyword evidence="1" id="KW-1133">Transmembrane helix</keyword>
<keyword evidence="1" id="KW-0812">Transmembrane</keyword>
<evidence type="ECO:0000313" key="4">
    <source>
        <dbReference type="Proteomes" id="UP001153555"/>
    </source>
</evidence>
<feature type="transmembrane region" description="Helical" evidence="1">
    <location>
        <begin position="587"/>
        <end position="608"/>
    </location>
</feature>
<evidence type="ECO:0000256" key="1">
    <source>
        <dbReference type="SAM" id="Phobius"/>
    </source>
</evidence>
<keyword evidence="1" id="KW-0472">Membrane</keyword>
<dbReference type="AlphaFoldDB" id="A0A9N7NAI8"/>
<dbReference type="EMBL" id="CACSLK010027624">
    <property type="protein sequence ID" value="CAA0826474.1"/>
    <property type="molecule type" value="Genomic_DNA"/>
</dbReference>
<feature type="domain" description="PGG" evidence="2">
    <location>
        <begin position="468"/>
        <end position="580"/>
    </location>
</feature>
<dbReference type="Proteomes" id="UP001153555">
    <property type="component" value="Unassembled WGS sequence"/>
</dbReference>
<protein>
    <submittedName>
        <fullName evidence="3">Ankyrin repeat family protein</fullName>
    </submittedName>
</protein>
<sequence length="625" mass="69522">MAALANSNPFHYIINVEDSAQSWALPLYRALNDGDYETVEMIIRQEPTAITSRLTPFAETPLLVAVKARQGLPFLRKLLGFMPPEALALTDYFGNTALHAVAVLGDTRAAALFVEKNRDLPNVWNVDGCLPIHLAAMRGHREIALYLCSVAKENDYLDLFKGSAGAQLVQSAVTAGLYDFAMYLVEHNPELALQHEDISPLELLAQEPSAFPSGMDFNICQLIIYSCVPRKLIEMPGSLASMTKSRDYRPFSVRIPCARLRGFKYYNFALQEPYVILWKVLETLIVPIKRIRHTKAMHHQALKIVRRACSEIKCLDNSKASSILTSPFLIGVQNGIHEIVKEILDSFPHAITFADEENHSIFHLAVMYRHEKIFKIVHAQSGQYKMCLSLLLDNARNNILHLVAHKPHQDRLDTSTGSFLKMQRELQWYKEVEKFVLPHARKSKNADGKTPLAIFNEQHRELAASETQWMMSMATSCTVAASLIATVAFAAAITVPGGNDVGGLPIFTGENAFVLFAVSDALALLSSVTTVLSFLSIFTSRYTVNDFLYELPNRLIVGLISLFLSVLSLMMAFGSTMYLVAARKNSLLLLPIVALACVPVTLFAFLQLPPLLNMISSTYGPSIFD</sequence>
<dbReference type="SUPFAM" id="SSF48403">
    <property type="entry name" value="Ankyrin repeat"/>
    <property type="match status" value="1"/>
</dbReference>
<reference evidence="3" key="1">
    <citation type="submission" date="2019-12" db="EMBL/GenBank/DDBJ databases">
        <authorList>
            <person name="Scholes J."/>
        </authorList>
    </citation>
    <scope>NUCLEOTIDE SEQUENCE</scope>
</reference>
<dbReference type="InterPro" id="IPR036770">
    <property type="entry name" value="Ankyrin_rpt-contain_sf"/>
</dbReference>
<dbReference type="Pfam" id="PF13962">
    <property type="entry name" value="PGG"/>
    <property type="match status" value="1"/>
</dbReference>
<gene>
    <name evidence="3" type="ORF">SHERM_01678</name>
</gene>
<dbReference type="PANTHER" id="PTHR24177:SF482">
    <property type="entry name" value="PGG DOMAIN-CONTAINING PROTEIN"/>
    <property type="match status" value="1"/>
</dbReference>
<evidence type="ECO:0000313" key="3">
    <source>
        <dbReference type="EMBL" id="CAA0826474.1"/>
    </source>
</evidence>
<keyword evidence="4" id="KW-1185">Reference proteome</keyword>
<dbReference type="PANTHER" id="PTHR24177">
    <property type="entry name" value="CASKIN"/>
    <property type="match status" value="1"/>
</dbReference>
<feature type="transmembrane region" description="Helical" evidence="1">
    <location>
        <begin position="555"/>
        <end position="580"/>
    </location>
</feature>
<comment type="caution">
    <text evidence="3">The sequence shown here is derived from an EMBL/GenBank/DDBJ whole genome shotgun (WGS) entry which is preliminary data.</text>
</comment>
<dbReference type="OrthoDB" id="1925304at2759"/>
<dbReference type="SMART" id="SM00248">
    <property type="entry name" value="ANK"/>
    <property type="match status" value="5"/>
</dbReference>
<accession>A0A9N7NAI8</accession>